<evidence type="ECO:0000313" key="2">
    <source>
        <dbReference type="EMBL" id="SVC76499.1"/>
    </source>
</evidence>
<sequence>MDSVNAKWKAHPSSKIEEIDTMDDDEKSRHQRYHKQKYLIQEWKKSYATKRERFLEEVEQAKKLKGKVFYQRV</sequence>
<organism evidence="2">
    <name type="scientific">marine metagenome</name>
    <dbReference type="NCBI Taxonomy" id="408172"/>
    <lineage>
        <taxon>unclassified sequences</taxon>
        <taxon>metagenomes</taxon>
        <taxon>ecological metagenomes</taxon>
    </lineage>
</organism>
<dbReference type="EMBL" id="UINC01109586">
    <property type="protein sequence ID" value="SVC76499.1"/>
    <property type="molecule type" value="Genomic_DNA"/>
</dbReference>
<name>A0A382PT32_9ZZZZ</name>
<evidence type="ECO:0000256" key="1">
    <source>
        <dbReference type="SAM" id="MobiDB-lite"/>
    </source>
</evidence>
<gene>
    <name evidence="2" type="ORF">METZ01_LOCUS329353</name>
</gene>
<protein>
    <submittedName>
        <fullName evidence="2">Uncharacterized protein</fullName>
    </submittedName>
</protein>
<accession>A0A382PT32</accession>
<reference evidence="2" key="1">
    <citation type="submission" date="2018-05" db="EMBL/GenBank/DDBJ databases">
        <authorList>
            <person name="Lanie J.A."/>
            <person name="Ng W.-L."/>
            <person name="Kazmierczak K.M."/>
            <person name="Andrzejewski T.M."/>
            <person name="Davidsen T.M."/>
            <person name="Wayne K.J."/>
            <person name="Tettelin H."/>
            <person name="Glass J.I."/>
            <person name="Rusch D."/>
            <person name="Podicherti R."/>
            <person name="Tsui H.-C.T."/>
            <person name="Winkler M.E."/>
        </authorList>
    </citation>
    <scope>NUCLEOTIDE SEQUENCE</scope>
</reference>
<feature type="region of interest" description="Disordered" evidence="1">
    <location>
        <begin position="1"/>
        <end position="30"/>
    </location>
</feature>
<dbReference type="AlphaFoldDB" id="A0A382PT32"/>
<feature type="non-terminal residue" evidence="2">
    <location>
        <position position="73"/>
    </location>
</feature>
<proteinExistence type="predicted"/>